<keyword evidence="8" id="KW-1185">Reference proteome</keyword>
<dbReference type="InterPro" id="IPR012677">
    <property type="entry name" value="Nucleotide-bd_a/b_plait_sf"/>
</dbReference>
<dbReference type="EMBL" id="CP017448">
    <property type="protein sequence ID" value="AOV17599.1"/>
    <property type="molecule type" value="Genomic_DNA"/>
</dbReference>
<accession>A0A1D8K9E7</accession>
<dbReference type="GO" id="GO:0005840">
    <property type="term" value="C:ribosome"/>
    <property type="evidence" value="ECO:0007669"/>
    <property type="project" value="UniProtKB-KW"/>
</dbReference>
<comment type="function">
    <text evidence="6">One of the early assembly proteins it binds 23S rRNA. One of the proteins that surrounds the polypeptide exit tunnel on the outside of the ribosome. Forms the main docking site for trigger factor binding to the ribosome.</text>
</comment>
<gene>
    <name evidence="6" type="primary">rplW</name>
    <name evidence="7" type="ORF">BJI67_11455</name>
</gene>
<dbReference type="GO" id="GO:0006412">
    <property type="term" value="P:translation"/>
    <property type="evidence" value="ECO:0007669"/>
    <property type="project" value="UniProtKB-UniRule"/>
</dbReference>
<keyword evidence="4 6" id="KW-0689">Ribosomal protein</keyword>
<organism evidence="7 8">
    <name type="scientific">Acidihalobacter aeolianus</name>
    <dbReference type="NCBI Taxonomy" id="2792603"/>
    <lineage>
        <taxon>Bacteria</taxon>
        <taxon>Pseudomonadati</taxon>
        <taxon>Pseudomonadota</taxon>
        <taxon>Gammaproteobacteria</taxon>
        <taxon>Chromatiales</taxon>
        <taxon>Ectothiorhodospiraceae</taxon>
        <taxon>Acidihalobacter</taxon>
    </lineage>
</organism>
<evidence type="ECO:0000256" key="6">
    <source>
        <dbReference type="HAMAP-Rule" id="MF_01369"/>
    </source>
</evidence>
<dbReference type="NCBIfam" id="NF004363">
    <property type="entry name" value="PRK05738.2-4"/>
    <property type="match status" value="1"/>
</dbReference>
<keyword evidence="3 6" id="KW-0694">RNA-binding</keyword>
<reference evidence="7 8" key="1">
    <citation type="submission" date="2016-09" db="EMBL/GenBank/DDBJ databases">
        <title>Acidihalobacter prosperus V6 (DSM14174).</title>
        <authorList>
            <person name="Khaleque H.N."/>
            <person name="Ramsay J.P."/>
            <person name="Murphy R.J.T."/>
            <person name="Kaksonen A.H."/>
            <person name="Boxall N.J."/>
            <person name="Watkin E.L.J."/>
        </authorList>
    </citation>
    <scope>NUCLEOTIDE SEQUENCE [LARGE SCALE GENOMIC DNA]</scope>
    <source>
        <strain evidence="7 8">V6</strain>
    </source>
</reference>
<evidence type="ECO:0000256" key="1">
    <source>
        <dbReference type="ARBA" id="ARBA00006700"/>
    </source>
</evidence>
<dbReference type="FunFam" id="3.30.70.330:FF:000001">
    <property type="entry name" value="50S ribosomal protein L23"/>
    <property type="match status" value="1"/>
</dbReference>
<keyword evidence="5 6" id="KW-0687">Ribonucleoprotein</keyword>
<evidence type="ECO:0000256" key="5">
    <source>
        <dbReference type="ARBA" id="ARBA00023274"/>
    </source>
</evidence>
<comment type="similarity">
    <text evidence="1 6">Belongs to the universal ribosomal protein uL23 family.</text>
</comment>
<dbReference type="HAMAP" id="MF_01369_B">
    <property type="entry name" value="Ribosomal_uL23_B"/>
    <property type="match status" value="1"/>
</dbReference>
<dbReference type="Pfam" id="PF00276">
    <property type="entry name" value="Ribosomal_L23"/>
    <property type="match status" value="1"/>
</dbReference>
<dbReference type="PANTHER" id="PTHR11620">
    <property type="entry name" value="60S RIBOSOMAL PROTEIN L23A"/>
    <property type="match status" value="1"/>
</dbReference>
<dbReference type="Proteomes" id="UP000095342">
    <property type="component" value="Chromosome"/>
</dbReference>
<dbReference type="RefSeq" id="WP_070073146.1">
    <property type="nucleotide sequence ID" value="NZ_CP017448.1"/>
</dbReference>
<proteinExistence type="inferred from homology"/>
<evidence type="ECO:0000256" key="2">
    <source>
        <dbReference type="ARBA" id="ARBA00022730"/>
    </source>
</evidence>
<dbReference type="Gene3D" id="3.30.70.330">
    <property type="match status" value="1"/>
</dbReference>
<protein>
    <recommendedName>
        <fullName evidence="6">Large ribosomal subunit protein uL23</fullName>
    </recommendedName>
</protein>
<dbReference type="NCBIfam" id="NF004359">
    <property type="entry name" value="PRK05738.1-3"/>
    <property type="match status" value="1"/>
</dbReference>
<dbReference type="InterPro" id="IPR013025">
    <property type="entry name" value="Ribosomal_uL23-like"/>
</dbReference>
<dbReference type="GO" id="GO:0019843">
    <property type="term" value="F:rRNA binding"/>
    <property type="evidence" value="ECO:0007669"/>
    <property type="project" value="UniProtKB-UniRule"/>
</dbReference>
<dbReference type="GO" id="GO:0003735">
    <property type="term" value="F:structural constituent of ribosome"/>
    <property type="evidence" value="ECO:0007669"/>
    <property type="project" value="InterPro"/>
</dbReference>
<evidence type="ECO:0000256" key="3">
    <source>
        <dbReference type="ARBA" id="ARBA00022884"/>
    </source>
</evidence>
<evidence type="ECO:0000313" key="7">
    <source>
        <dbReference type="EMBL" id="AOV17599.1"/>
    </source>
</evidence>
<name>A0A1D8K9E7_9GAMM</name>
<sequence length="98" mass="10977">MNQDRLLQILVAPHVSEKATLLAEDARQHVFKVLPDATKLEIRKAVEALFGVGVENVRVVNIKGKRKMFGRRPGKRNDLRKAYVTLREGSDIEIGGAE</sequence>
<dbReference type="GO" id="GO:1990904">
    <property type="term" value="C:ribonucleoprotein complex"/>
    <property type="evidence" value="ECO:0007669"/>
    <property type="project" value="UniProtKB-KW"/>
</dbReference>
<evidence type="ECO:0000313" key="8">
    <source>
        <dbReference type="Proteomes" id="UP000095342"/>
    </source>
</evidence>
<dbReference type="InterPro" id="IPR012678">
    <property type="entry name" value="Ribosomal_uL23/eL15/eS24_sf"/>
</dbReference>
<keyword evidence="2 6" id="KW-0699">rRNA-binding</keyword>
<dbReference type="AlphaFoldDB" id="A0A1D8K9E7"/>
<evidence type="ECO:0000256" key="4">
    <source>
        <dbReference type="ARBA" id="ARBA00022980"/>
    </source>
</evidence>
<dbReference type="SUPFAM" id="SSF54189">
    <property type="entry name" value="Ribosomal proteins S24e, L23 and L15e"/>
    <property type="match status" value="1"/>
</dbReference>
<dbReference type="KEGG" id="aaeo:BJI67_11455"/>
<comment type="subunit">
    <text evidence="6">Part of the 50S ribosomal subunit. Contacts protein L29, and trigger factor when it is bound to the ribosome.</text>
</comment>